<dbReference type="Pfam" id="PF22091">
    <property type="entry name" value="DUF6941"/>
    <property type="match status" value="1"/>
</dbReference>
<dbReference type="Proteomes" id="UP000178742">
    <property type="component" value="Unassembled WGS sequence"/>
</dbReference>
<evidence type="ECO:0000313" key="2">
    <source>
        <dbReference type="Proteomes" id="UP000178742"/>
    </source>
</evidence>
<name>A0A1F6M3V8_9BACT</name>
<dbReference type="EMBL" id="MFPX01000022">
    <property type="protein sequence ID" value="OGH66265.1"/>
    <property type="molecule type" value="Genomic_DNA"/>
</dbReference>
<evidence type="ECO:0000313" key="1">
    <source>
        <dbReference type="EMBL" id="OGH66265.1"/>
    </source>
</evidence>
<organism evidence="1 2">
    <name type="scientific">Candidatus Magasanikbacteria bacterium RIFCSPHIGHO2_02_FULL_41_13</name>
    <dbReference type="NCBI Taxonomy" id="1798676"/>
    <lineage>
        <taxon>Bacteria</taxon>
        <taxon>Candidatus Magasanikiibacteriota</taxon>
    </lineage>
</organism>
<sequence>MVTVKFAHICDTAFLSMGQKLNLIGIFSNIFSKTFPVAQPCFSVVVSFVVSGMKGTKPLIFKIVSNSDKQIGDKMEVNLPIKDKDEHVNFIANFVNVLFPESGDYKINIYFDGDLIDTLPLTLTKV</sequence>
<accession>A0A1F6M3V8</accession>
<reference evidence="1 2" key="1">
    <citation type="journal article" date="2016" name="Nat. Commun.">
        <title>Thousands of microbial genomes shed light on interconnected biogeochemical processes in an aquifer system.</title>
        <authorList>
            <person name="Anantharaman K."/>
            <person name="Brown C.T."/>
            <person name="Hug L.A."/>
            <person name="Sharon I."/>
            <person name="Castelle C.J."/>
            <person name="Probst A.J."/>
            <person name="Thomas B.C."/>
            <person name="Singh A."/>
            <person name="Wilkins M.J."/>
            <person name="Karaoz U."/>
            <person name="Brodie E.L."/>
            <person name="Williams K.H."/>
            <person name="Hubbard S.S."/>
            <person name="Banfield J.F."/>
        </authorList>
    </citation>
    <scope>NUCLEOTIDE SEQUENCE [LARGE SCALE GENOMIC DNA]</scope>
</reference>
<gene>
    <name evidence="1" type="ORF">A3B90_02300</name>
</gene>
<comment type="caution">
    <text evidence="1">The sequence shown here is derived from an EMBL/GenBank/DDBJ whole genome shotgun (WGS) entry which is preliminary data.</text>
</comment>
<dbReference type="AlphaFoldDB" id="A0A1F6M3V8"/>
<protein>
    <submittedName>
        <fullName evidence="1">Uncharacterized protein</fullName>
    </submittedName>
</protein>
<dbReference type="STRING" id="1798676.A3B90_02300"/>
<proteinExistence type="predicted"/>
<dbReference type="InterPro" id="IPR054221">
    <property type="entry name" value="DUF6941"/>
</dbReference>